<accession>A0A8S5TBR9</accession>
<protein>
    <submittedName>
        <fullName evidence="1">Uncharacterized protein</fullName>
    </submittedName>
</protein>
<evidence type="ECO:0000313" key="1">
    <source>
        <dbReference type="EMBL" id="DAF60475.1"/>
    </source>
</evidence>
<sequence>MKDREVLEKLMKEQEKEDMFFKEQVKDNSLDSNFRIKSINQLIDEILTRLTGVDSKGNRYSNEILSETVYTNIEELEKLYLIRKLESSYKSNNRND</sequence>
<name>A0A8S5TBR9_9CAUD</name>
<reference evidence="1" key="1">
    <citation type="journal article" date="2021" name="Proc. Natl. Acad. Sci. U.S.A.">
        <title>A Catalog of Tens of Thousands of Viruses from Human Metagenomes Reveals Hidden Associations with Chronic Diseases.</title>
        <authorList>
            <person name="Tisza M.J."/>
            <person name="Buck C.B."/>
        </authorList>
    </citation>
    <scope>NUCLEOTIDE SEQUENCE</scope>
    <source>
        <strain evidence="1">CtLq07</strain>
    </source>
</reference>
<proteinExistence type="predicted"/>
<dbReference type="EMBL" id="BK032789">
    <property type="protein sequence ID" value="DAF60475.1"/>
    <property type="molecule type" value="Genomic_DNA"/>
</dbReference>
<organism evidence="1">
    <name type="scientific">Myoviridae sp. ctLq07</name>
    <dbReference type="NCBI Taxonomy" id="2827681"/>
    <lineage>
        <taxon>Viruses</taxon>
        <taxon>Duplodnaviria</taxon>
        <taxon>Heunggongvirae</taxon>
        <taxon>Uroviricota</taxon>
        <taxon>Caudoviricetes</taxon>
    </lineage>
</organism>